<dbReference type="AlphaFoldDB" id="A0AAD6BTF0"/>
<proteinExistence type="predicted"/>
<feature type="non-terminal residue" evidence="1">
    <location>
        <position position="1"/>
    </location>
</feature>
<dbReference type="EMBL" id="JAPTMU010000001">
    <property type="protein sequence ID" value="KAJ4949049.1"/>
    <property type="molecule type" value="Genomic_DNA"/>
</dbReference>
<accession>A0AAD6BTF0</accession>
<evidence type="ECO:0000313" key="2">
    <source>
        <dbReference type="Proteomes" id="UP001219934"/>
    </source>
</evidence>
<keyword evidence="2" id="KW-1185">Reference proteome</keyword>
<reference evidence="1" key="1">
    <citation type="submission" date="2022-11" db="EMBL/GenBank/DDBJ databases">
        <title>Chromosome-level genome of Pogonophryne albipinna.</title>
        <authorList>
            <person name="Jo E."/>
        </authorList>
    </citation>
    <scope>NUCLEOTIDE SEQUENCE</scope>
    <source>
        <strain evidence="1">SGF0006</strain>
        <tissue evidence="1">Muscle</tissue>
    </source>
</reference>
<organism evidence="1 2">
    <name type="scientific">Pogonophryne albipinna</name>
    <dbReference type="NCBI Taxonomy" id="1090488"/>
    <lineage>
        <taxon>Eukaryota</taxon>
        <taxon>Metazoa</taxon>
        <taxon>Chordata</taxon>
        <taxon>Craniata</taxon>
        <taxon>Vertebrata</taxon>
        <taxon>Euteleostomi</taxon>
        <taxon>Actinopterygii</taxon>
        <taxon>Neopterygii</taxon>
        <taxon>Teleostei</taxon>
        <taxon>Neoteleostei</taxon>
        <taxon>Acanthomorphata</taxon>
        <taxon>Eupercaria</taxon>
        <taxon>Perciformes</taxon>
        <taxon>Notothenioidei</taxon>
        <taxon>Pogonophryne</taxon>
    </lineage>
</organism>
<feature type="non-terminal residue" evidence="1">
    <location>
        <position position="142"/>
    </location>
</feature>
<dbReference type="Proteomes" id="UP001219934">
    <property type="component" value="Unassembled WGS sequence"/>
</dbReference>
<evidence type="ECO:0000313" key="1">
    <source>
        <dbReference type="EMBL" id="KAJ4949049.1"/>
    </source>
</evidence>
<protein>
    <submittedName>
        <fullName evidence="1">Uncharacterized protein</fullName>
    </submittedName>
</protein>
<sequence>TEAPGLHVGVVVVPPFPGTFSKSACSLQAVISGGKGRFHNEVFIRAEPKGRTMQRALPTRIHWRLLEVTICVPLRGEARLVLEAASGHTLSFPQVDVKSSDGQRRWEVGGGGQEMRELPDAGHVRISLPGPPCSSLSNACKA</sequence>
<name>A0AAD6BTF0_9TELE</name>
<comment type="caution">
    <text evidence="1">The sequence shown here is derived from an EMBL/GenBank/DDBJ whole genome shotgun (WGS) entry which is preliminary data.</text>
</comment>
<gene>
    <name evidence="1" type="ORF">JOQ06_020567</name>
</gene>